<evidence type="ECO:0000313" key="2">
    <source>
        <dbReference type="EMBL" id="MEJ8573851.1"/>
    </source>
</evidence>
<dbReference type="Pfam" id="PF10082">
    <property type="entry name" value="BBP2_2"/>
    <property type="match status" value="1"/>
</dbReference>
<accession>A0AAW9S206</accession>
<dbReference type="Proteomes" id="UP001378188">
    <property type="component" value="Unassembled WGS sequence"/>
</dbReference>
<name>A0AAW9S206_9HYPH</name>
<sequence>MSGRRPTVLLAVTVAIAACWTAPATAQVAPGFEVPLLRGAADDGTQAEDEAAVDFAVDEAADELTELPVDDAGPPVEVEDPYEPLGIRLGSFLLYPAIEAFLGYSNNVFDSTTNPEGGGYYRVEPEAELLSDWSRHELRGFVSADHESFFDHSGETTTAFDAELEGRLDISARDVAGLRLAYSIIPESRGDPNVPQSVVNPPDSEVAVAEATYARRFGRFAVSVRGAAEDFTYDDALLSDGTVVDNSDRDYRELNGGIRAGIGIDDDRRSIFVEAGANRRKYRRRFDDNGVERGSQGYDVLVGMTFDRGEPLSGEVAVGYQTQNPDDPNLPDIESVAFRGSLVWQPTGLTTFTLDGSIFPEESTLDPNASGALVYSAGIGVEHSFRRNLIGSASFLYELSDYVGSPRVERDYLVVAGLEYLVNRRLSFQIDASYAKFESNIVGEDYDEARVEAGIRLQR</sequence>
<protein>
    <submittedName>
        <fullName evidence="2">Outer membrane beta-barrel protein</fullName>
    </submittedName>
</protein>
<keyword evidence="1" id="KW-0732">Signal</keyword>
<keyword evidence="3" id="KW-1185">Reference proteome</keyword>
<feature type="signal peptide" evidence="1">
    <location>
        <begin position="1"/>
        <end position="26"/>
    </location>
</feature>
<reference evidence="2 3" key="1">
    <citation type="submission" date="2024-02" db="EMBL/GenBank/DDBJ databases">
        <title>Genome analysis and characterization of Microbaculum marinisediminis sp. nov., isolated from marine sediment.</title>
        <authorList>
            <person name="Du Z.-J."/>
            <person name="Ye Y.-Q."/>
            <person name="Zhang Z.-R."/>
            <person name="Yuan S.-M."/>
            <person name="Zhang X.-Y."/>
        </authorList>
    </citation>
    <scope>NUCLEOTIDE SEQUENCE [LARGE SCALE GENOMIC DNA]</scope>
    <source>
        <strain evidence="2 3">SDUM1044001</strain>
    </source>
</reference>
<organism evidence="2 3">
    <name type="scientific">Microbaculum marinum</name>
    <dbReference type="NCBI Taxonomy" id="1764581"/>
    <lineage>
        <taxon>Bacteria</taxon>
        <taxon>Pseudomonadati</taxon>
        <taxon>Pseudomonadota</taxon>
        <taxon>Alphaproteobacteria</taxon>
        <taxon>Hyphomicrobiales</taxon>
        <taxon>Tepidamorphaceae</taxon>
        <taxon>Microbaculum</taxon>
    </lineage>
</organism>
<proteinExistence type="predicted"/>
<dbReference type="AlphaFoldDB" id="A0AAW9S206"/>
<evidence type="ECO:0000256" key="1">
    <source>
        <dbReference type="SAM" id="SignalP"/>
    </source>
</evidence>
<dbReference type="SUPFAM" id="SSF56935">
    <property type="entry name" value="Porins"/>
    <property type="match status" value="1"/>
</dbReference>
<dbReference type="InterPro" id="IPR018759">
    <property type="entry name" value="BBP2_2"/>
</dbReference>
<dbReference type="RefSeq" id="WP_340331551.1">
    <property type="nucleotide sequence ID" value="NZ_JAZHOF010000009.1"/>
</dbReference>
<evidence type="ECO:0000313" key="3">
    <source>
        <dbReference type="Proteomes" id="UP001378188"/>
    </source>
</evidence>
<comment type="caution">
    <text evidence="2">The sequence shown here is derived from an EMBL/GenBank/DDBJ whole genome shotgun (WGS) entry which is preliminary data.</text>
</comment>
<dbReference type="EMBL" id="JAZHOF010000009">
    <property type="protein sequence ID" value="MEJ8573851.1"/>
    <property type="molecule type" value="Genomic_DNA"/>
</dbReference>
<dbReference type="PROSITE" id="PS51257">
    <property type="entry name" value="PROKAR_LIPOPROTEIN"/>
    <property type="match status" value="1"/>
</dbReference>
<feature type="chain" id="PRO_5044027138" evidence="1">
    <location>
        <begin position="27"/>
        <end position="459"/>
    </location>
</feature>
<gene>
    <name evidence="2" type="ORF">V3328_20360</name>
</gene>